<protein>
    <recommendedName>
        <fullName evidence="5">tRNA pseudouridine synthase B</fullName>
        <ecNumber evidence="5">5.4.99.25</ecNumber>
    </recommendedName>
    <alternativeName>
        <fullName evidence="5">tRNA pseudouridine(55) synthase</fullName>
        <shortName evidence="5">Psi55 synthase</shortName>
    </alternativeName>
    <alternativeName>
        <fullName evidence="5">tRNA pseudouridylate synthase</fullName>
    </alternativeName>
    <alternativeName>
        <fullName evidence="5">tRNA-uridine isomerase</fullName>
    </alternativeName>
</protein>
<evidence type="ECO:0000259" key="7">
    <source>
        <dbReference type="Pfam" id="PF09157"/>
    </source>
</evidence>
<feature type="active site" description="Nucleophile" evidence="5">
    <location>
        <position position="47"/>
    </location>
</feature>
<dbReference type="InterPro" id="IPR015240">
    <property type="entry name" value="tRNA_sdUridine_synth_fam1_C"/>
</dbReference>
<evidence type="ECO:0000313" key="9">
    <source>
        <dbReference type="EMBL" id="KTD28084.1"/>
    </source>
</evidence>
<dbReference type="NCBIfam" id="TIGR00431">
    <property type="entry name" value="TruB"/>
    <property type="match status" value="1"/>
</dbReference>
<dbReference type="GO" id="GO:0003723">
    <property type="term" value="F:RNA binding"/>
    <property type="evidence" value="ECO:0007669"/>
    <property type="project" value="InterPro"/>
</dbReference>
<feature type="domain" description="tRNA pseudouridylate synthase B C-terminal" evidence="8">
    <location>
        <begin position="181"/>
        <end position="238"/>
    </location>
</feature>
<comment type="catalytic activity">
    <reaction evidence="1 5">
        <text>uridine(55) in tRNA = pseudouridine(55) in tRNA</text>
        <dbReference type="Rhea" id="RHEA:42532"/>
        <dbReference type="Rhea" id="RHEA-COMP:10101"/>
        <dbReference type="Rhea" id="RHEA-COMP:10102"/>
        <dbReference type="ChEBI" id="CHEBI:65314"/>
        <dbReference type="ChEBI" id="CHEBI:65315"/>
        <dbReference type="EC" id="5.4.99.25"/>
    </reaction>
</comment>
<comment type="caution">
    <text evidence="9">The sequence shown here is derived from an EMBL/GenBank/DDBJ whole genome shotgun (WGS) entry which is preliminary data.</text>
</comment>
<dbReference type="InterPro" id="IPR036974">
    <property type="entry name" value="PUA_sf"/>
</dbReference>
<evidence type="ECO:0000256" key="5">
    <source>
        <dbReference type="HAMAP-Rule" id="MF_01080"/>
    </source>
</evidence>
<reference evidence="9 10" key="1">
    <citation type="submission" date="2015-11" db="EMBL/GenBank/DDBJ databases">
        <title>Genomic analysis of 38 Legionella species identifies large and diverse effector repertoires.</title>
        <authorList>
            <person name="Burstein D."/>
            <person name="Amaro F."/>
            <person name="Zusman T."/>
            <person name="Lifshitz Z."/>
            <person name="Cohen O."/>
            <person name="Gilbert J.A."/>
            <person name="Pupko T."/>
            <person name="Shuman H.A."/>
            <person name="Segal G."/>
        </authorList>
    </citation>
    <scope>NUCLEOTIDE SEQUENCE [LARGE SCALE GENOMIC DNA]</scope>
    <source>
        <strain evidence="9 10">PX-1-G2-E2</strain>
    </source>
</reference>
<dbReference type="GO" id="GO:0031119">
    <property type="term" value="P:tRNA pseudouridine synthesis"/>
    <property type="evidence" value="ECO:0007669"/>
    <property type="project" value="UniProtKB-UniRule"/>
</dbReference>
<dbReference type="Gene3D" id="3.30.2350.10">
    <property type="entry name" value="Pseudouridine synthase"/>
    <property type="match status" value="1"/>
</dbReference>
<dbReference type="Proteomes" id="UP000054908">
    <property type="component" value="Unassembled WGS sequence"/>
</dbReference>
<dbReference type="Pfam" id="PF16198">
    <property type="entry name" value="TruB_C_2"/>
    <property type="match status" value="1"/>
</dbReference>
<comment type="function">
    <text evidence="5">Responsible for synthesis of pseudouridine from uracil-55 in the psi GC loop of transfer RNAs.</text>
</comment>
<dbReference type="CDD" id="cd21152">
    <property type="entry name" value="PUA_TruB_bacterial"/>
    <property type="match status" value="1"/>
</dbReference>
<dbReference type="SUPFAM" id="SSF55120">
    <property type="entry name" value="Pseudouridine synthase"/>
    <property type="match status" value="1"/>
</dbReference>
<dbReference type="Gene3D" id="2.30.130.10">
    <property type="entry name" value="PUA domain"/>
    <property type="match status" value="1"/>
</dbReference>
<dbReference type="InterPro" id="IPR032819">
    <property type="entry name" value="TruB_C"/>
</dbReference>
<dbReference type="EC" id="5.4.99.25" evidence="5"/>
<proteinExistence type="inferred from homology"/>
<dbReference type="FunFam" id="3.30.2350.10:FF:000011">
    <property type="entry name" value="tRNA pseudouridine synthase B"/>
    <property type="match status" value="1"/>
</dbReference>
<dbReference type="Pfam" id="PF09157">
    <property type="entry name" value="TruB-C_2"/>
    <property type="match status" value="1"/>
</dbReference>
<dbReference type="AlphaFoldDB" id="A0A0W0W6Q1"/>
<dbReference type="HAMAP" id="MF_01080">
    <property type="entry name" value="TruB_bact"/>
    <property type="match status" value="1"/>
</dbReference>
<keyword evidence="3 5" id="KW-0819">tRNA processing</keyword>
<dbReference type="InterPro" id="IPR002501">
    <property type="entry name" value="PsdUridine_synth_N"/>
</dbReference>
<dbReference type="PATRIC" id="fig|466.6.peg.1215"/>
<feature type="domain" description="tRNA pseudouridine synthase II TruB subfamily 1 C-terminal" evidence="7">
    <location>
        <begin position="242"/>
        <end position="297"/>
    </location>
</feature>
<sequence>MIKVECNQTINGIILVNKPQGLSSNTLLQQVRRLFRAKKAGHTGSLDPLATGMLPICFGEATKFCQYLLDADKCYEATGLLGVKTNTGDALGEVIKTISAFALTESDMLAALKQFTGTIKQTPSMFSALKHKGTPLYKYAREGITLERPAREITIHALELMAFNGKQFDIKVSCSKGTYIRNLVEDIGDLLGVGAHVTKLHRLSTAGFDTEIMYTLDELQQKNADELIDCLLPMERAVNYLPRLNLSVEEVSTLRQGKRLNRANQEELKGCIRLYHNDCFIGLGEISAGNLSVKRLLAF</sequence>
<name>A0A0W0W6Q1_9GAMM</name>
<dbReference type="InterPro" id="IPR014780">
    <property type="entry name" value="tRNA_psdUridine_synth_TruB"/>
</dbReference>
<dbReference type="Pfam" id="PF01509">
    <property type="entry name" value="TruB_N"/>
    <property type="match status" value="1"/>
</dbReference>
<dbReference type="OrthoDB" id="9802309at2"/>
<dbReference type="PANTHER" id="PTHR13767:SF2">
    <property type="entry name" value="PSEUDOURIDYLATE SYNTHASE TRUB1"/>
    <property type="match status" value="1"/>
</dbReference>
<dbReference type="STRING" id="466.Lmac_1143"/>
<evidence type="ECO:0000256" key="1">
    <source>
        <dbReference type="ARBA" id="ARBA00000385"/>
    </source>
</evidence>
<dbReference type="GO" id="GO:0160148">
    <property type="term" value="F:tRNA pseudouridine(55) synthase activity"/>
    <property type="evidence" value="ECO:0007669"/>
    <property type="project" value="UniProtKB-EC"/>
</dbReference>
<accession>A0A0W0W6Q1</accession>
<dbReference type="EMBL" id="LNYL01000027">
    <property type="protein sequence ID" value="KTD28084.1"/>
    <property type="molecule type" value="Genomic_DNA"/>
</dbReference>
<comment type="similarity">
    <text evidence="2 5">Belongs to the pseudouridine synthase TruB family. Type 1 subfamily.</text>
</comment>
<keyword evidence="4 5" id="KW-0413">Isomerase</keyword>
<gene>
    <name evidence="5 9" type="primary">truB</name>
    <name evidence="9" type="ORF">Lmac_1143</name>
</gene>
<dbReference type="GO" id="GO:1990481">
    <property type="term" value="P:mRNA pseudouridine synthesis"/>
    <property type="evidence" value="ECO:0007669"/>
    <property type="project" value="TreeGrafter"/>
</dbReference>
<evidence type="ECO:0000256" key="2">
    <source>
        <dbReference type="ARBA" id="ARBA00005642"/>
    </source>
</evidence>
<feature type="domain" description="Pseudouridine synthase II N-terminal" evidence="6">
    <location>
        <begin position="32"/>
        <end position="180"/>
    </location>
</feature>
<evidence type="ECO:0000259" key="8">
    <source>
        <dbReference type="Pfam" id="PF16198"/>
    </source>
</evidence>
<dbReference type="CDD" id="cd02573">
    <property type="entry name" value="PseudoU_synth_EcTruB"/>
    <property type="match status" value="1"/>
</dbReference>
<organism evidence="9 10">
    <name type="scientific">Legionella maceachernii</name>
    <dbReference type="NCBI Taxonomy" id="466"/>
    <lineage>
        <taxon>Bacteria</taxon>
        <taxon>Pseudomonadati</taxon>
        <taxon>Pseudomonadota</taxon>
        <taxon>Gammaproteobacteria</taxon>
        <taxon>Legionellales</taxon>
        <taxon>Legionellaceae</taxon>
        <taxon>Legionella</taxon>
    </lineage>
</organism>
<keyword evidence="10" id="KW-1185">Reference proteome</keyword>
<evidence type="ECO:0000256" key="4">
    <source>
        <dbReference type="ARBA" id="ARBA00023235"/>
    </source>
</evidence>
<evidence type="ECO:0000256" key="3">
    <source>
        <dbReference type="ARBA" id="ARBA00022694"/>
    </source>
</evidence>
<dbReference type="PANTHER" id="PTHR13767">
    <property type="entry name" value="TRNA-PSEUDOURIDINE SYNTHASE"/>
    <property type="match status" value="1"/>
</dbReference>
<dbReference type="InterPro" id="IPR020103">
    <property type="entry name" value="PsdUridine_synth_cat_dom_sf"/>
</dbReference>
<evidence type="ECO:0000313" key="10">
    <source>
        <dbReference type="Proteomes" id="UP000054908"/>
    </source>
</evidence>
<evidence type="ECO:0000259" key="6">
    <source>
        <dbReference type="Pfam" id="PF01509"/>
    </source>
</evidence>
<dbReference type="RefSeq" id="WP_058451921.1">
    <property type="nucleotide sequence ID" value="NZ_CAAAIB010000010.1"/>
</dbReference>